<dbReference type="Proteomes" id="UP001066276">
    <property type="component" value="Chromosome 11"/>
</dbReference>
<evidence type="ECO:0000313" key="3">
    <source>
        <dbReference type="Proteomes" id="UP001066276"/>
    </source>
</evidence>
<organism evidence="2 3">
    <name type="scientific">Pleurodeles waltl</name>
    <name type="common">Iberian ribbed newt</name>
    <dbReference type="NCBI Taxonomy" id="8319"/>
    <lineage>
        <taxon>Eukaryota</taxon>
        <taxon>Metazoa</taxon>
        <taxon>Chordata</taxon>
        <taxon>Craniata</taxon>
        <taxon>Vertebrata</taxon>
        <taxon>Euteleostomi</taxon>
        <taxon>Amphibia</taxon>
        <taxon>Batrachia</taxon>
        <taxon>Caudata</taxon>
        <taxon>Salamandroidea</taxon>
        <taxon>Salamandridae</taxon>
        <taxon>Pleurodelinae</taxon>
        <taxon>Pleurodeles</taxon>
    </lineage>
</organism>
<protein>
    <submittedName>
        <fullName evidence="2">Uncharacterized protein</fullName>
    </submittedName>
</protein>
<feature type="region of interest" description="Disordered" evidence="1">
    <location>
        <begin position="1"/>
        <end position="112"/>
    </location>
</feature>
<feature type="region of interest" description="Disordered" evidence="1">
    <location>
        <begin position="255"/>
        <end position="280"/>
    </location>
</feature>
<name>A0AAV7LKF4_PLEWA</name>
<evidence type="ECO:0000256" key="1">
    <source>
        <dbReference type="SAM" id="MobiDB-lite"/>
    </source>
</evidence>
<evidence type="ECO:0000313" key="2">
    <source>
        <dbReference type="EMBL" id="KAJ1092061.1"/>
    </source>
</evidence>
<dbReference type="EMBL" id="JANPWB010000015">
    <property type="protein sequence ID" value="KAJ1092061.1"/>
    <property type="molecule type" value="Genomic_DNA"/>
</dbReference>
<proteinExistence type="predicted"/>
<comment type="caution">
    <text evidence="2">The sequence shown here is derived from an EMBL/GenBank/DDBJ whole genome shotgun (WGS) entry which is preliminary data.</text>
</comment>
<reference evidence="2" key="1">
    <citation type="journal article" date="2022" name="bioRxiv">
        <title>Sequencing and chromosome-scale assembly of the giantPleurodeles waltlgenome.</title>
        <authorList>
            <person name="Brown T."/>
            <person name="Elewa A."/>
            <person name="Iarovenko S."/>
            <person name="Subramanian E."/>
            <person name="Araus A.J."/>
            <person name="Petzold A."/>
            <person name="Susuki M."/>
            <person name="Suzuki K.-i.T."/>
            <person name="Hayashi T."/>
            <person name="Toyoda A."/>
            <person name="Oliveira C."/>
            <person name="Osipova E."/>
            <person name="Leigh N.D."/>
            <person name="Simon A."/>
            <person name="Yun M.H."/>
        </authorList>
    </citation>
    <scope>NUCLEOTIDE SEQUENCE</scope>
    <source>
        <strain evidence="2">20211129_DDA</strain>
        <tissue evidence="2">Liver</tissue>
    </source>
</reference>
<gene>
    <name evidence="2" type="ORF">NDU88_005175</name>
</gene>
<feature type="compositionally biased region" description="Basic and acidic residues" evidence="1">
    <location>
        <begin position="8"/>
        <end position="27"/>
    </location>
</feature>
<sequence length="280" mass="30435">MLGQMRAEALKRGKDWLQEMMQERSTEGDAQQGSEPNPTTRDDAGDPGPELTPTHKATKRQRAEEKPAKKGSGAGQSQGCAKKGGSQENHNKGEGSGAQEARSERLVAGDLTPVWFWGEKIRTLLGADSINPEKRASPGRPSLECGRCAEDRPTTRQSLRCGPEGSGGPSRARLTREEAGGPSPRLQPQPRVELWAAASEERTARVRRGPHPGLPAVLKVPERPAGGWGPWWVLTPLNTHTTKPVRRARPWFLLGPTSGCNARPGRGTRKADRWRGPRAP</sequence>
<dbReference type="AlphaFoldDB" id="A0AAV7LKF4"/>
<accession>A0AAV7LKF4</accession>
<feature type="compositionally biased region" description="Polar residues" evidence="1">
    <location>
        <begin position="28"/>
        <end position="39"/>
    </location>
</feature>
<feature type="region of interest" description="Disordered" evidence="1">
    <location>
        <begin position="203"/>
        <end position="222"/>
    </location>
</feature>
<feature type="region of interest" description="Disordered" evidence="1">
    <location>
        <begin position="124"/>
        <end position="191"/>
    </location>
</feature>
<feature type="compositionally biased region" description="Basic and acidic residues" evidence="1">
    <location>
        <begin position="269"/>
        <end position="280"/>
    </location>
</feature>
<keyword evidence="3" id="KW-1185">Reference proteome</keyword>